<evidence type="ECO:0000256" key="2">
    <source>
        <dbReference type="ARBA" id="ARBA00023136"/>
    </source>
</evidence>
<dbReference type="Pfam" id="PF00691">
    <property type="entry name" value="OmpA"/>
    <property type="match status" value="1"/>
</dbReference>
<dbReference type="InterPro" id="IPR011042">
    <property type="entry name" value="6-blade_b-propeller_TolB-like"/>
</dbReference>
<evidence type="ECO:0000256" key="3">
    <source>
        <dbReference type="ARBA" id="ARBA00023237"/>
    </source>
</evidence>
<dbReference type="GO" id="GO:0009279">
    <property type="term" value="C:cell outer membrane"/>
    <property type="evidence" value="ECO:0007669"/>
    <property type="project" value="UniProtKB-SubCell"/>
</dbReference>
<dbReference type="PANTHER" id="PTHR30329:SF21">
    <property type="entry name" value="LIPOPROTEIN YIAD-RELATED"/>
    <property type="match status" value="1"/>
</dbReference>
<dbReference type="PROSITE" id="PS51123">
    <property type="entry name" value="OMPA_2"/>
    <property type="match status" value="1"/>
</dbReference>
<evidence type="ECO:0000313" key="6">
    <source>
        <dbReference type="EMBL" id="AZQ62145.1"/>
    </source>
</evidence>
<reference evidence="6 7" key="1">
    <citation type="submission" date="2018-12" db="EMBL/GenBank/DDBJ databases">
        <title>Flammeovirga pectinis sp. nov., isolated from the gut of the Korean scallop, Patinopecten yessoensis.</title>
        <authorList>
            <person name="Bae J.-W."/>
            <person name="Jeong Y.-S."/>
            <person name="Kang W."/>
        </authorList>
    </citation>
    <scope>NUCLEOTIDE SEQUENCE [LARGE SCALE GENOMIC DNA]</scope>
    <source>
        <strain evidence="6 7">L12M1</strain>
    </source>
</reference>
<dbReference type="InterPro" id="IPR050330">
    <property type="entry name" value="Bact_OuterMem_StrucFunc"/>
</dbReference>
<dbReference type="EMBL" id="CP034562">
    <property type="protein sequence ID" value="AZQ62145.1"/>
    <property type="molecule type" value="Genomic_DNA"/>
</dbReference>
<dbReference type="PRINTS" id="PR01021">
    <property type="entry name" value="OMPADOMAIN"/>
</dbReference>
<dbReference type="InterPro" id="IPR006664">
    <property type="entry name" value="OMP_bac"/>
</dbReference>
<dbReference type="InterPro" id="IPR006690">
    <property type="entry name" value="OMPA-like_CS"/>
</dbReference>
<keyword evidence="7" id="KW-1185">Reference proteome</keyword>
<dbReference type="Gene3D" id="3.30.1330.60">
    <property type="entry name" value="OmpA-like domain"/>
    <property type="match status" value="1"/>
</dbReference>
<evidence type="ECO:0000256" key="4">
    <source>
        <dbReference type="PROSITE-ProRule" id="PRU00473"/>
    </source>
</evidence>
<dbReference type="Proteomes" id="UP000267268">
    <property type="component" value="Chromosome 1"/>
</dbReference>
<evidence type="ECO:0000256" key="1">
    <source>
        <dbReference type="ARBA" id="ARBA00004442"/>
    </source>
</evidence>
<evidence type="ECO:0000313" key="7">
    <source>
        <dbReference type="Proteomes" id="UP000267268"/>
    </source>
</evidence>
<dbReference type="RefSeq" id="WP_126613375.1">
    <property type="nucleotide sequence ID" value="NZ_CP034562.1"/>
</dbReference>
<sequence>MNHFFYSFLIFCFVSLASLGQSSKAKKLYEKGEKAVSERQFADAKEFLNKSIKSDPSFGDSYYLLAYLNILERNYQKSRELYAELMKCCADNSKYMLAHLSLAEYEWSQGNYDLAEKYASSFLKFNPSKRQYSQISTANKIIASCKYARANIGNKLPFNPVSLGSIVNQREQQYFPAITANGTVLYFTSRDRNTDENIFQTTLVDGEWATPEEVRELNTKFNEGTCSISADGSIMIFTSCESTKDRQGYGSCDLFLSKKIGEHWTKPENLGPNVNSRNWESQPSLSADGRTLYFVSDRKGGIGKKDIWVSSLGSNGEWQPAQNLGENINSYDDDLSPYIHSNGTTLYFSSEGQVGYGGLDLFKVEYVNGEWSEPKNLGFPINDHADQVSLIVSSDGSKGYFSKEFSMHGNDRTSEIVSFDVPKDIQPSALSSYLEGVVYDAITKKPLKSEIELKKLESDITESKVFSDEETGKYLIVLNQKEEYALYVSRPGYLFQSLTFDMHNIGVEGKTLDIFLQRVEHGTNITLNNIFFDSNKFDLENKSNVELQRIVEFMENNPTLKVEISGHTDNIGTDKYNVDLSQKRAEAVVNYLIDKGIPKGNLVAKGYGKSKPIASNDTELGRQKNRRIEFEIL</sequence>
<dbReference type="InterPro" id="IPR036737">
    <property type="entry name" value="OmpA-like_sf"/>
</dbReference>
<keyword evidence="2 4" id="KW-0472">Membrane</keyword>
<dbReference type="KEGG" id="fll:EI427_07830"/>
<dbReference type="AlphaFoldDB" id="A0A3S9P1W5"/>
<gene>
    <name evidence="6" type="ORF">EI427_07830</name>
</gene>
<dbReference type="Pfam" id="PF07676">
    <property type="entry name" value="PD40"/>
    <property type="match status" value="4"/>
</dbReference>
<proteinExistence type="predicted"/>
<dbReference type="InterPro" id="IPR011659">
    <property type="entry name" value="WD40"/>
</dbReference>
<accession>A0A3S9P1W5</accession>
<organism evidence="6 7">
    <name type="scientific">Flammeovirga pectinis</name>
    <dbReference type="NCBI Taxonomy" id="2494373"/>
    <lineage>
        <taxon>Bacteria</taxon>
        <taxon>Pseudomonadati</taxon>
        <taxon>Bacteroidota</taxon>
        <taxon>Cytophagia</taxon>
        <taxon>Cytophagales</taxon>
        <taxon>Flammeovirgaceae</taxon>
        <taxon>Flammeovirga</taxon>
    </lineage>
</organism>
<dbReference type="SUPFAM" id="SSF82171">
    <property type="entry name" value="DPP6 N-terminal domain-like"/>
    <property type="match status" value="1"/>
</dbReference>
<evidence type="ECO:0000259" key="5">
    <source>
        <dbReference type="PROSITE" id="PS51123"/>
    </source>
</evidence>
<comment type="subcellular location">
    <subcellularLocation>
        <location evidence="1">Cell outer membrane</location>
    </subcellularLocation>
</comment>
<dbReference type="InterPro" id="IPR006665">
    <property type="entry name" value="OmpA-like"/>
</dbReference>
<feature type="domain" description="OmpA-like" evidence="5">
    <location>
        <begin position="519"/>
        <end position="633"/>
    </location>
</feature>
<dbReference type="Gene3D" id="1.25.40.10">
    <property type="entry name" value="Tetratricopeptide repeat domain"/>
    <property type="match status" value="1"/>
</dbReference>
<dbReference type="PROSITE" id="PS01068">
    <property type="entry name" value="OMPA_1"/>
    <property type="match status" value="1"/>
</dbReference>
<dbReference type="SUPFAM" id="SSF48452">
    <property type="entry name" value="TPR-like"/>
    <property type="match status" value="1"/>
</dbReference>
<dbReference type="OrthoDB" id="9809364at2"/>
<dbReference type="InterPro" id="IPR019734">
    <property type="entry name" value="TPR_rpt"/>
</dbReference>
<dbReference type="SUPFAM" id="SSF103088">
    <property type="entry name" value="OmpA-like"/>
    <property type="match status" value="1"/>
</dbReference>
<dbReference type="Gene3D" id="2.120.10.30">
    <property type="entry name" value="TolB, C-terminal domain"/>
    <property type="match status" value="1"/>
</dbReference>
<protein>
    <recommendedName>
        <fullName evidence="5">OmpA-like domain-containing protein</fullName>
    </recommendedName>
</protein>
<dbReference type="CDD" id="cd07185">
    <property type="entry name" value="OmpA_C-like"/>
    <property type="match status" value="1"/>
</dbReference>
<keyword evidence="3" id="KW-0998">Cell outer membrane</keyword>
<dbReference type="InterPro" id="IPR011990">
    <property type="entry name" value="TPR-like_helical_dom_sf"/>
</dbReference>
<dbReference type="SMART" id="SM00028">
    <property type="entry name" value="TPR"/>
    <property type="match status" value="3"/>
</dbReference>
<dbReference type="PRINTS" id="PR01023">
    <property type="entry name" value="NAFLGMOTY"/>
</dbReference>
<name>A0A3S9P1W5_9BACT</name>
<dbReference type="PANTHER" id="PTHR30329">
    <property type="entry name" value="STATOR ELEMENT OF FLAGELLAR MOTOR COMPLEX"/>
    <property type="match status" value="1"/>
</dbReference>